<dbReference type="KEGG" id="uma:UMAG_04278"/>
<feature type="compositionally biased region" description="Low complexity" evidence="1">
    <location>
        <begin position="959"/>
        <end position="982"/>
    </location>
</feature>
<feature type="compositionally biased region" description="Low complexity" evidence="1">
    <location>
        <begin position="562"/>
        <end position="580"/>
    </location>
</feature>
<proteinExistence type="predicted"/>
<feature type="compositionally biased region" description="Low complexity" evidence="1">
    <location>
        <begin position="1587"/>
        <end position="1610"/>
    </location>
</feature>
<dbReference type="Proteomes" id="UP000000561">
    <property type="component" value="Chromosome 12"/>
</dbReference>
<feature type="compositionally biased region" description="Low complexity" evidence="1">
    <location>
        <begin position="1449"/>
        <end position="1461"/>
    </location>
</feature>
<feature type="region of interest" description="Disordered" evidence="1">
    <location>
        <begin position="1111"/>
        <end position="1134"/>
    </location>
</feature>
<feature type="compositionally biased region" description="Polar residues" evidence="1">
    <location>
        <begin position="1469"/>
        <end position="1487"/>
    </location>
</feature>
<dbReference type="OrthoDB" id="9972196at2759"/>
<evidence type="ECO:0000313" key="2">
    <source>
        <dbReference type="EMBL" id="KIS67783.1"/>
    </source>
</evidence>
<dbReference type="eggNOG" id="ENOG502S8P6">
    <property type="taxonomic scope" value="Eukaryota"/>
</dbReference>
<feature type="compositionally biased region" description="Low complexity" evidence="1">
    <location>
        <begin position="244"/>
        <end position="259"/>
    </location>
</feature>
<feature type="compositionally biased region" description="Polar residues" evidence="1">
    <location>
        <begin position="1723"/>
        <end position="1734"/>
    </location>
</feature>
<dbReference type="EMBL" id="CM003151">
    <property type="protein sequence ID" value="KIS67783.1"/>
    <property type="molecule type" value="Genomic_DNA"/>
</dbReference>
<reference evidence="2 3" key="1">
    <citation type="journal article" date="2006" name="Nature">
        <title>Insights from the genome of the biotrophic fungal plant pathogen Ustilago maydis.</title>
        <authorList>
            <person name="Kamper J."/>
            <person name="Kahmann R."/>
            <person name="Bolker M."/>
            <person name="Ma L.J."/>
            <person name="Brefort T."/>
            <person name="Saville B.J."/>
            <person name="Banuett F."/>
            <person name="Kronstad J.W."/>
            <person name="Gold S.E."/>
            <person name="Muller O."/>
            <person name="Perlin M.H."/>
            <person name="Wosten H.A."/>
            <person name="de Vries R."/>
            <person name="Ruiz-Herrera J."/>
            <person name="Reynaga-Pena C.G."/>
            <person name="Snetselaar K."/>
            <person name="McCann M."/>
            <person name="Perez-Martin J."/>
            <person name="Feldbrugge M."/>
            <person name="Basse C.W."/>
            <person name="Steinberg G."/>
            <person name="Ibeas J.I."/>
            <person name="Holloman W."/>
            <person name="Guzman P."/>
            <person name="Farman M."/>
            <person name="Stajich J.E."/>
            <person name="Sentandreu R."/>
            <person name="Gonzalez-Prieto J.M."/>
            <person name="Kennell J.C."/>
            <person name="Molina L."/>
            <person name="Schirawski J."/>
            <person name="Mendoza-Mendoza A."/>
            <person name="Greilinger D."/>
            <person name="Munch K."/>
            <person name="Rossel N."/>
            <person name="Scherer M."/>
            <person name="Vranes M."/>
            <person name="Ladendorf O."/>
            <person name="Vincon V."/>
            <person name="Fuchs U."/>
            <person name="Sandrock B."/>
            <person name="Meng S."/>
            <person name="Ho E.C."/>
            <person name="Cahill M.J."/>
            <person name="Boyce K.J."/>
            <person name="Klose J."/>
            <person name="Klosterman S.J."/>
            <person name="Deelstra H.J."/>
            <person name="Ortiz-Castellanos L."/>
            <person name="Li W."/>
            <person name="Sanchez-Alonso P."/>
            <person name="Schreier P.H."/>
            <person name="Hauser-Hahn I."/>
            <person name="Vaupel M."/>
            <person name="Koopmann E."/>
            <person name="Friedrich G."/>
            <person name="Voss H."/>
            <person name="Schluter T."/>
            <person name="Margolis J."/>
            <person name="Platt D."/>
            <person name="Swimmer C."/>
            <person name="Gnirke A."/>
            <person name="Chen F."/>
            <person name="Vysotskaia V."/>
            <person name="Mannhaupt G."/>
            <person name="Guldener U."/>
            <person name="Munsterkotter M."/>
            <person name="Haase D."/>
            <person name="Oesterheld M."/>
            <person name="Mewes H.W."/>
            <person name="Mauceli E.W."/>
            <person name="DeCaprio D."/>
            <person name="Wade C.M."/>
            <person name="Butler J."/>
            <person name="Young S."/>
            <person name="Jaffe D.B."/>
            <person name="Calvo S."/>
            <person name="Nusbaum C."/>
            <person name="Galagan J."/>
            <person name="Birren B.W."/>
        </authorList>
    </citation>
    <scope>NUCLEOTIDE SEQUENCE [LARGE SCALE GENOMIC DNA]</scope>
    <source>
        <strain evidence="3">DSM 14603 / FGSC 9021 / UM521</strain>
    </source>
</reference>
<keyword evidence="3" id="KW-1185">Reference proteome</keyword>
<feature type="compositionally biased region" description="Polar residues" evidence="1">
    <location>
        <begin position="1662"/>
        <end position="1677"/>
    </location>
</feature>
<evidence type="ECO:0000313" key="3">
    <source>
        <dbReference type="Proteomes" id="UP000000561"/>
    </source>
</evidence>
<feature type="compositionally biased region" description="Polar residues" evidence="1">
    <location>
        <begin position="1414"/>
        <end position="1423"/>
    </location>
</feature>
<dbReference type="GO" id="GO:0017057">
    <property type="term" value="F:6-phosphogluconolactonase activity"/>
    <property type="evidence" value="ECO:0000318"/>
    <property type="project" value="GO_Central"/>
</dbReference>
<feature type="compositionally biased region" description="Low complexity" evidence="1">
    <location>
        <begin position="882"/>
        <end position="891"/>
    </location>
</feature>
<sequence length="1734" mass="185025">MSILAPSLSCSSPGSHSREADTPTSTHASPALSLPSTQLISDSTLLTTFESYNTSQHLEVRDDNHKPGLANPASLALSSTASAPLIHHSTPPMSNCDSNSSTNVDRAFAFAVPSHPVSAETAPPSAEHGVSPVINAFRSPYPPSPTYFVTVVPPDHLSISPQITQHERDRLQRGSLLPLYPTLGGQLWAISREFALPSLGGLMLYLAHDGHGNRGPHIGDAAWQALWARYFSQHDRPSTSVYKPPTASAPSRRSSTVAPDSFAGASVGLHSHGANLSRSTLADGSSHRVSIPHVSARPSPRLDASADWSPFTPSAAWSAHGSSSAGRITKPLTPFPQLPILARIEWHVDPNKASWWPGWIASRNAMRERPSHKSRKSMHLAANLPQTKTDGLGVHDADHVDHVQDDQDDHVNSHATTHNLDPQVPPTSSRDMDMKTIQMPPLHLRAVSPAHTHLAEAQLPTSPPADAMPSTVQQADMPEYLPSLPLPESTRSSLSNHAFQQPVEKQEHDQIALSARPTSGRRSPSDEPVRSARASIVSMSSYASRCTASVSHADVHPAPNGAPDTAPSASSIAAPSRSASLEPHRDASNHSRTGYSELLDANYDDDQVTDRDAEYSLEASTAAHDAPYSALPDSPSFGNRAVPEHQVASDHEEDAFSQPRFPLRDSFIVDAGDELMWRDLHHHAMHPRLGTQTQPAEDDSPNSQHRAEHAQTEVHLHALHLQQSTDHNLAADSQSRSGLHRCASEAIKPADSEEHHYQHSATHPGHFAYNVYNSPQCSNMARIQSWIGKTPTGRPNSSGAFDEYHFDRLEEDQQLQMPNESDIDEVVDLWASRIRQDPFAIPHISAPTASVSGDDNSRALAVQQDSHQEKQDQAIEPRNGESSTLTTTPAPASSLLSPIHLDAVSFDGVKPQLGNLAVTSAPQLLSPTAVAGTFSTPRASSSQRSVSTPAVHQHPPSSPASLVPPLDHRPSSASRRSSGDLSDTLEEMQKAVELLSPACLPNPALGQSPDPHGRKMSSRDSLAYARSLSASVTPSPKWFARAKATSAKSRSKVRSTFVAGGSTFDRGLVSPRPASTSAMSSSRSRSPALQAPLSASRLIEFARLQTKPRLARTEVDEAESTRSGHTARTISDDLTKPVTALVTMPDASVAPRHDVLPSRRSPSVAGETVQTEPVTAATPKAVERELHQDEHDASDESGVPALSPALASVKSVASSESAKKDETRAGEDSLASSAFMSDNDEDNIARIQHFLRGKVMSGAASDASISHDLSYSLPGHQGSSADGTIIERSISLESDLAYATPKQPAVLAEASNRVAKETDLNATQPDANLRKGDSPIKTRWSQASYVTGAFSSPRASAYTLNSSSRKEELHPEERSPSFTYDGHLGSEPTTLDTQLSSAGASADVETLSRADQAVKSSVSTSPSDEAFFMSNGPIGTSVLQPVEPRPKQQHQQHQQHQQQQQPLPATMDASGQNAETKGQHQPTSTDEPNIGDAIQDHARLASESTTRNGLIPVLACQAASSPVHLDLYPVHSHQLAGAHDDTLGEDEIRTMNEDTRAAVREALSQSTGTHHINVLPGTVPISSCAAGGSFSPKSSASPTASPLSSHSSLGDQFRRRGSASSLNLTSTGGGSESNASSPNLFSNKRRPARLNVDIDGLPRSPPSNATSAKRLPSTSPRSRFAQLPPSPSLHPSYKAAMSSPLSQSFPVMGMGSPQSKPFLPSLASVTSLQGELAG</sequence>
<feature type="compositionally biased region" description="Basic and acidic residues" evidence="1">
    <location>
        <begin position="1364"/>
        <end position="1375"/>
    </location>
</feature>
<dbReference type="RefSeq" id="XP_011390738.1">
    <property type="nucleotide sequence ID" value="XM_011392436.1"/>
</dbReference>
<feature type="region of interest" description="Disordered" evidence="1">
    <location>
        <begin position="1205"/>
        <end position="1234"/>
    </location>
</feature>
<feature type="compositionally biased region" description="Polar residues" evidence="1">
    <location>
        <begin position="490"/>
        <end position="499"/>
    </location>
</feature>
<feature type="compositionally biased region" description="Low complexity" evidence="1">
    <location>
        <begin position="1070"/>
        <end position="1088"/>
    </location>
</feature>
<feature type="region of interest" description="Disordered" evidence="1">
    <location>
        <begin position="1"/>
        <end position="35"/>
    </location>
</feature>
<feature type="region of interest" description="Disordered" evidence="1">
    <location>
        <begin position="997"/>
        <end position="1021"/>
    </location>
</feature>
<feature type="region of interest" description="Disordered" evidence="1">
    <location>
        <begin position="552"/>
        <end position="601"/>
    </location>
</feature>
<feature type="region of interest" description="Disordered" evidence="1">
    <location>
        <begin position="236"/>
        <end position="259"/>
    </location>
</feature>
<feature type="region of interest" description="Disordered" evidence="1">
    <location>
        <begin position="480"/>
        <end position="532"/>
    </location>
</feature>
<dbReference type="GO" id="GO:0005829">
    <property type="term" value="C:cytosol"/>
    <property type="evidence" value="ECO:0000318"/>
    <property type="project" value="GO_Central"/>
</dbReference>
<evidence type="ECO:0000256" key="1">
    <source>
        <dbReference type="SAM" id="MobiDB-lite"/>
    </source>
</evidence>
<dbReference type="VEuPathDB" id="FungiDB:UMAG_04278"/>
<feature type="compositionally biased region" description="Polar residues" evidence="1">
    <location>
        <begin position="22"/>
        <end position="35"/>
    </location>
</feature>
<organism evidence="2 3">
    <name type="scientific">Mycosarcoma maydis</name>
    <name type="common">Corn smut fungus</name>
    <name type="synonym">Ustilago maydis</name>
    <dbReference type="NCBI Taxonomy" id="5270"/>
    <lineage>
        <taxon>Eukaryota</taxon>
        <taxon>Fungi</taxon>
        <taxon>Dikarya</taxon>
        <taxon>Basidiomycota</taxon>
        <taxon>Ustilaginomycotina</taxon>
        <taxon>Ustilaginomycetes</taxon>
        <taxon>Ustilaginales</taxon>
        <taxon>Ustilaginaceae</taxon>
        <taxon>Mycosarcoma</taxon>
    </lineage>
</organism>
<feature type="region of interest" description="Disordered" evidence="1">
    <location>
        <begin position="1359"/>
        <end position="1491"/>
    </location>
</feature>
<dbReference type="InParanoid" id="A0A0D1CM18"/>
<feature type="region of interest" description="Disordered" evidence="1">
    <location>
        <begin position="407"/>
        <end position="429"/>
    </location>
</feature>
<feature type="compositionally biased region" description="Polar residues" evidence="1">
    <location>
        <begin position="1387"/>
        <end position="1399"/>
    </location>
</feature>
<feature type="compositionally biased region" description="Polar residues" evidence="1">
    <location>
        <begin position="933"/>
        <end position="950"/>
    </location>
</feature>
<feature type="compositionally biased region" description="Basic and acidic residues" evidence="1">
    <location>
        <begin position="1111"/>
        <end position="1122"/>
    </location>
</feature>
<gene>
    <name evidence="2" type="ORF">UMAG_04278</name>
</gene>
<accession>A0A0D1CM18</accession>
<feature type="region of interest" description="Disordered" evidence="1">
    <location>
        <begin position="1587"/>
        <end position="1734"/>
    </location>
</feature>
<feature type="compositionally biased region" description="Low complexity" evidence="1">
    <location>
        <begin position="1205"/>
        <end position="1216"/>
    </location>
</feature>
<feature type="compositionally biased region" description="Basic and acidic residues" evidence="1">
    <location>
        <begin position="1217"/>
        <end position="1227"/>
    </location>
</feature>
<feature type="region of interest" description="Disordered" evidence="1">
    <location>
        <begin position="845"/>
        <end position="891"/>
    </location>
</feature>
<feature type="region of interest" description="Disordered" evidence="1">
    <location>
        <begin position="690"/>
        <end position="710"/>
    </location>
</feature>
<feature type="region of interest" description="Disordered" evidence="1">
    <location>
        <begin position="1068"/>
        <end position="1091"/>
    </location>
</feature>
<protein>
    <submittedName>
        <fullName evidence="2">Uncharacterized protein</fullName>
    </submittedName>
</protein>
<feature type="compositionally biased region" description="Basic and acidic residues" evidence="1">
    <location>
        <begin position="866"/>
        <end position="879"/>
    </location>
</feature>
<feature type="region of interest" description="Disordered" evidence="1">
    <location>
        <begin position="1149"/>
        <end position="1178"/>
    </location>
</feature>
<feature type="region of interest" description="Disordered" evidence="1">
    <location>
        <begin position="621"/>
        <end position="658"/>
    </location>
</feature>
<dbReference type="GO" id="GO:0009051">
    <property type="term" value="P:pentose-phosphate shunt, oxidative branch"/>
    <property type="evidence" value="ECO:0000318"/>
    <property type="project" value="GO_Central"/>
</dbReference>
<dbReference type="GeneID" id="23564509"/>
<name>A0A0D1CM18_MYCMD</name>
<feature type="compositionally biased region" description="Low complexity" evidence="1">
    <location>
        <begin position="480"/>
        <end position="489"/>
    </location>
</feature>
<feature type="region of interest" description="Disordered" evidence="1">
    <location>
        <begin position="933"/>
        <end position="983"/>
    </location>
</feature>